<reference evidence="9 11" key="2">
    <citation type="submission" date="2015-03" db="EMBL/GenBank/DDBJ databases">
        <authorList>
            <person name="Murphy D."/>
        </authorList>
    </citation>
    <scope>NUCLEOTIDE SEQUENCE [LARGE SCALE GENOMIC DNA]</scope>
    <source>
        <strain evidence="9 11">Y233</strain>
    </source>
</reference>
<dbReference type="PATRIC" id="fig|367190.3.peg.934"/>
<comment type="subcellular location">
    <subcellularLocation>
        <location evidence="6">Cell inner membrane</location>
        <topology evidence="6">Single-pass membrane protein</topology>
    </subcellularLocation>
</comment>
<dbReference type="Proteomes" id="UP000038204">
    <property type="component" value="Unassembled WGS sequence"/>
</dbReference>
<dbReference type="KEGG" id="ysi:BF17_04975"/>
<keyword evidence="3 6" id="KW-0812">Transmembrane</keyword>
<evidence type="ECO:0000256" key="6">
    <source>
        <dbReference type="HAMAP-Rule" id="MF_00904"/>
    </source>
</evidence>
<dbReference type="AlphaFoldDB" id="A0A0T9QA69"/>
<feature type="domain" description="SecD export protein N-terminal TM" evidence="7">
    <location>
        <begin position="11"/>
        <end position="106"/>
    </location>
</feature>
<comment type="function">
    <text evidence="6">Modulates the activity of the EnvZ/OmpR two-component regulatory system, probably by directly modulating EnvZ enzymatic activity and increasing stability of phosphorylated OmpR.</text>
</comment>
<keyword evidence="4 6" id="KW-1133">Transmembrane helix</keyword>
<evidence type="ECO:0000313" key="10">
    <source>
        <dbReference type="Proteomes" id="UP000019439"/>
    </source>
</evidence>
<feature type="transmembrane region" description="Helical" evidence="6">
    <location>
        <begin position="12"/>
        <end position="35"/>
    </location>
</feature>
<keyword evidence="5 6" id="KW-0472">Membrane</keyword>
<dbReference type="Proteomes" id="UP000019439">
    <property type="component" value="Chromosome"/>
</dbReference>
<protein>
    <recommendedName>
        <fullName evidence="6">Modulator protein MzrA</fullName>
    </recommendedName>
</protein>
<keyword evidence="10" id="KW-1185">Reference proteome</keyword>
<dbReference type="EMBL" id="CP007230">
    <property type="protein sequence ID" value="AHK18755.1"/>
    <property type="molecule type" value="Genomic_DNA"/>
</dbReference>
<comment type="subunit">
    <text evidence="6">Interacts with EnvZ.</text>
</comment>
<evidence type="ECO:0000256" key="2">
    <source>
        <dbReference type="ARBA" id="ARBA00022519"/>
    </source>
</evidence>
<dbReference type="GO" id="GO:0005886">
    <property type="term" value="C:plasma membrane"/>
    <property type="evidence" value="ECO:0007669"/>
    <property type="project" value="UniProtKB-SubCell"/>
</dbReference>
<evidence type="ECO:0000313" key="8">
    <source>
        <dbReference type="EMBL" id="AHK18755.1"/>
    </source>
</evidence>
<dbReference type="Pfam" id="PF13721">
    <property type="entry name" value="SecD-TM1"/>
    <property type="match status" value="1"/>
</dbReference>
<dbReference type="InterPro" id="IPR026574">
    <property type="entry name" value="Modulator_MzrA"/>
</dbReference>
<evidence type="ECO:0000259" key="7">
    <source>
        <dbReference type="Pfam" id="PF13721"/>
    </source>
</evidence>
<gene>
    <name evidence="6 9" type="primary">mzrA</name>
    <name evidence="8" type="ORF">BF17_04975</name>
    <name evidence="9" type="ORF">ERS008667_02198</name>
</gene>
<proteinExistence type="inferred from homology"/>
<name>A0A0T9QA69_9GAMM</name>
<keyword evidence="2 6" id="KW-0997">Cell inner membrane</keyword>
<dbReference type="RefSeq" id="WP_025381569.1">
    <property type="nucleotide sequence ID" value="NZ_CABIHV010000212.1"/>
</dbReference>
<comment type="similarity">
    <text evidence="6">Belongs to the MzrA family.</text>
</comment>
<keyword evidence="1 6" id="KW-1003">Cell membrane</keyword>
<reference evidence="8 10" key="1">
    <citation type="journal article" date="2014" name="Genome Announc.">
        <title>Genome Sequence of Yersinia similis Y228T, a Member of the Yersinia pseudotuberculosis Complex.</title>
        <authorList>
            <person name="Sprague L.D."/>
            <person name="Neubauer H."/>
        </authorList>
    </citation>
    <scope>NUCLEOTIDE SEQUENCE [LARGE SCALE GENOMIC DNA]</scope>
    <source>
        <strain evidence="8 10">228</strain>
    </source>
</reference>
<evidence type="ECO:0000256" key="5">
    <source>
        <dbReference type="ARBA" id="ARBA00023136"/>
    </source>
</evidence>
<dbReference type="InterPro" id="IPR027398">
    <property type="entry name" value="SecD-TM"/>
</dbReference>
<evidence type="ECO:0000256" key="3">
    <source>
        <dbReference type="ARBA" id="ARBA00022692"/>
    </source>
</evidence>
<sequence length="129" mass="14624">MINFRGRFGRPLWHYLVLPVVLLLLAVILLTPMIVQTESTLKIRPNQQGLSLPDGFYLYQHLNGRGIHIKSIIPENDSLVVSLEFPEQQMQAIEVLQDVLPAGYAIVASESKKRHRLLPVFRSSQQNPG</sequence>
<dbReference type="GO" id="GO:0019901">
    <property type="term" value="F:protein kinase binding"/>
    <property type="evidence" value="ECO:0007669"/>
    <property type="project" value="UniProtKB-UniRule"/>
</dbReference>
<organism evidence="9 11">
    <name type="scientific">Yersinia similis</name>
    <dbReference type="NCBI Taxonomy" id="367190"/>
    <lineage>
        <taxon>Bacteria</taxon>
        <taxon>Pseudomonadati</taxon>
        <taxon>Pseudomonadota</taxon>
        <taxon>Gammaproteobacteria</taxon>
        <taxon>Enterobacterales</taxon>
        <taxon>Yersiniaceae</taxon>
        <taxon>Yersinia</taxon>
    </lineage>
</organism>
<dbReference type="HAMAP" id="MF_00904">
    <property type="entry name" value="Modulator_MzrA"/>
    <property type="match status" value="1"/>
</dbReference>
<dbReference type="NCBIfam" id="NF007915">
    <property type="entry name" value="PRK10629.1"/>
    <property type="match status" value="1"/>
</dbReference>
<dbReference type="EMBL" id="CQBK01000014">
    <property type="protein sequence ID" value="CNI02727.1"/>
    <property type="molecule type" value="Genomic_DNA"/>
</dbReference>
<evidence type="ECO:0000256" key="1">
    <source>
        <dbReference type="ARBA" id="ARBA00022475"/>
    </source>
</evidence>
<accession>A0A0T9QA69</accession>
<evidence type="ECO:0000313" key="9">
    <source>
        <dbReference type="EMBL" id="CNI02727.1"/>
    </source>
</evidence>
<dbReference type="GeneID" id="96662974"/>
<dbReference type="Gene3D" id="3.30.70.260">
    <property type="match status" value="1"/>
</dbReference>
<evidence type="ECO:0000256" key="4">
    <source>
        <dbReference type="ARBA" id="ARBA00022989"/>
    </source>
</evidence>
<evidence type="ECO:0000313" key="11">
    <source>
        <dbReference type="Proteomes" id="UP000038204"/>
    </source>
</evidence>